<feature type="region of interest" description="Disordered" evidence="3">
    <location>
        <begin position="29"/>
        <end position="57"/>
    </location>
</feature>
<keyword evidence="7" id="KW-1185">Reference proteome</keyword>
<dbReference type="AlphaFoldDB" id="A0AAV0N012"/>
<feature type="domain" description="ACB" evidence="5">
    <location>
        <begin position="188"/>
        <end position="278"/>
    </location>
</feature>
<name>A0AAV0N012_9ROSI</name>
<sequence length="343" mass="37397">MELFQELVLTLLVAVLSSFLIAKVVSKATGGSSGQADDSPEAASPARSRDQKDSGDVSEEVIMEELNYAGKLESRGLESEGRVEFVAESVDRVEEFVGEPAPIDEERSGNECRELTGEVVPTEVEQRGETEIVAQEAKEGEAVEMESAQPPEEITTAAAEESTDEVAGGEKVEIEIDDDWEGIERSDLEKVFAKASKFVESRYGEEKLASVGSDVQMELYGLHKLVTEGPCHEQPPMALKLSARAKWNSWQKLGNMDPEVAMEHYVTLLSENVPRWAEEKSIGDDDAAPSSEVLESGDSAADISSPASHHPNYPYERGSEPKHGYETSEPMSGDSEVKNTVKE</sequence>
<organism evidence="6 7">
    <name type="scientific">Linum tenue</name>
    <dbReference type="NCBI Taxonomy" id="586396"/>
    <lineage>
        <taxon>Eukaryota</taxon>
        <taxon>Viridiplantae</taxon>
        <taxon>Streptophyta</taxon>
        <taxon>Embryophyta</taxon>
        <taxon>Tracheophyta</taxon>
        <taxon>Spermatophyta</taxon>
        <taxon>Magnoliopsida</taxon>
        <taxon>eudicotyledons</taxon>
        <taxon>Gunneridae</taxon>
        <taxon>Pentapetalae</taxon>
        <taxon>rosids</taxon>
        <taxon>fabids</taxon>
        <taxon>Malpighiales</taxon>
        <taxon>Linaceae</taxon>
        <taxon>Linum</taxon>
    </lineage>
</organism>
<gene>
    <name evidence="6" type="ORF">LITE_LOCUS31003</name>
</gene>
<dbReference type="PANTHER" id="PTHR23310">
    <property type="entry name" value="ACYL-COA-BINDING PROTEIN, ACBP"/>
    <property type="match status" value="1"/>
</dbReference>
<feature type="region of interest" description="Disordered" evidence="3">
    <location>
        <begin position="136"/>
        <end position="169"/>
    </location>
</feature>
<keyword evidence="2" id="KW-0446">Lipid-binding</keyword>
<dbReference type="InterPro" id="IPR035984">
    <property type="entry name" value="Acyl-CoA-binding_sf"/>
</dbReference>
<evidence type="ECO:0000256" key="1">
    <source>
        <dbReference type="ARBA" id="ARBA00005567"/>
    </source>
</evidence>
<dbReference type="GO" id="GO:0000062">
    <property type="term" value="F:fatty-acyl-CoA binding"/>
    <property type="evidence" value="ECO:0007669"/>
    <property type="project" value="InterPro"/>
</dbReference>
<dbReference type="EMBL" id="CAMGYJ010000007">
    <property type="protein sequence ID" value="CAI0451828.1"/>
    <property type="molecule type" value="Genomic_DNA"/>
</dbReference>
<dbReference type="Proteomes" id="UP001154282">
    <property type="component" value="Unassembled WGS sequence"/>
</dbReference>
<dbReference type="Pfam" id="PF00887">
    <property type="entry name" value="ACBP"/>
    <property type="match status" value="1"/>
</dbReference>
<proteinExistence type="inferred from homology"/>
<dbReference type="PANTHER" id="PTHR23310:SF122">
    <property type="entry name" value="ACYL-COA-BINDING DOMAIN-CONTAINING PROTEIN 3"/>
    <property type="match status" value="1"/>
</dbReference>
<dbReference type="SUPFAM" id="SSF47027">
    <property type="entry name" value="Acyl-CoA binding protein"/>
    <property type="match status" value="1"/>
</dbReference>
<dbReference type="InterPro" id="IPR000582">
    <property type="entry name" value="Acyl-CoA-binding_protein"/>
</dbReference>
<dbReference type="PROSITE" id="PS51228">
    <property type="entry name" value="ACB_2"/>
    <property type="match status" value="1"/>
</dbReference>
<evidence type="ECO:0000256" key="4">
    <source>
        <dbReference type="SAM" id="SignalP"/>
    </source>
</evidence>
<reference evidence="6" key="1">
    <citation type="submission" date="2022-08" db="EMBL/GenBank/DDBJ databases">
        <authorList>
            <person name="Gutierrez-Valencia J."/>
        </authorList>
    </citation>
    <scope>NUCLEOTIDE SEQUENCE</scope>
</reference>
<accession>A0AAV0N012</accession>
<feature type="signal peptide" evidence="4">
    <location>
        <begin position="1"/>
        <end position="26"/>
    </location>
</feature>
<evidence type="ECO:0000313" key="6">
    <source>
        <dbReference type="EMBL" id="CAI0451828.1"/>
    </source>
</evidence>
<evidence type="ECO:0000259" key="5">
    <source>
        <dbReference type="PROSITE" id="PS51228"/>
    </source>
</evidence>
<evidence type="ECO:0000256" key="2">
    <source>
        <dbReference type="ARBA" id="ARBA00023121"/>
    </source>
</evidence>
<feature type="region of interest" description="Disordered" evidence="3">
    <location>
        <begin position="279"/>
        <end position="343"/>
    </location>
</feature>
<keyword evidence="4" id="KW-0732">Signal</keyword>
<feature type="chain" id="PRO_5043987267" description="ACB domain-containing protein" evidence="4">
    <location>
        <begin position="27"/>
        <end position="343"/>
    </location>
</feature>
<evidence type="ECO:0000313" key="7">
    <source>
        <dbReference type="Proteomes" id="UP001154282"/>
    </source>
</evidence>
<evidence type="ECO:0000256" key="3">
    <source>
        <dbReference type="SAM" id="MobiDB-lite"/>
    </source>
</evidence>
<dbReference type="GO" id="GO:0006631">
    <property type="term" value="P:fatty acid metabolic process"/>
    <property type="evidence" value="ECO:0007669"/>
    <property type="project" value="TreeGrafter"/>
</dbReference>
<dbReference type="Gene3D" id="1.20.80.10">
    <property type="match status" value="1"/>
</dbReference>
<comment type="caution">
    <text evidence="6">The sequence shown here is derived from an EMBL/GenBank/DDBJ whole genome shotgun (WGS) entry which is preliminary data.</text>
</comment>
<feature type="compositionally biased region" description="Basic and acidic residues" evidence="3">
    <location>
        <begin position="317"/>
        <end position="326"/>
    </location>
</feature>
<dbReference type="InterPro" id="IPR014352">
    <property type="entry name" value="FERM/acyl-CoA-bd_prot_sf"/>
</dbReference>
<protein>
    <recommendedName>
        <fullName evidence="5">ACB domain-containing protein</fullName>
    </recommendedName>
</protein>
<comment type="similarity">
    <text evidence="1">Belongs to the ACBP family.</text>
</comment>